<evidence type="ECO:0000313" key="9">
    <source>
        <dbReference type="EMBL" id="CAF4429518.1"/>
    </source>
</evidence>
<feature type="domain" description="Co-chaperone DjlA N-terminal" evidence="1">
    <location>
        <begin position="37"/>
        <end position="142"/>
    </location>
</feature>
<evidence type="ECO:0000313" key="3">
    <source>
        <dbReference type="EMBL" id="CAF3423792.1"/>
    </source>
</evidence>
<proteinExistence type="predicted"/>
<dbReference type="Proteomes" id="UP000663838">
    <property type="component" value="Unassembled WGS sequence"/>
</dbReference>
<dbReference type="Proteomes" id="UP000663848">
    <property type="component" value="Unassembled WGS sequence"/>
</dbReference>
<evidence type="ECO:0000313" key="5">
    <source>
        <dbReference type="EMBL" id="CAF3447022.1"/>
    </source>
</evidence>
<dbReference type="InterPro" id="IPR029024">
    <property type="entry name" value="TerB-like"/>
</dbReference>
<dbReference type="EMBL" id="CAJOBO010000746">
    <property type="protein sequence ID" value="CAF4282746.1"/>
    <property type="molecule type" value="Genomic_DNA"/>
</dbReference>
<dbReference type="InterPro" id="IPR007791">
    <property type="entry name" value="DjlA_N"/>
</dbReference>
<dbReference type="Proteomes" id="UP000663825">
    <property type="component" value="Unassembled WGS sequence"/>
</dbReference>
<dbReference type="Proteomes" id="UP000663872">
    <property type="component" value="Unassembled WGS sequence"/>
</dbReference>
<dbReference type="Gene3D" id="1.10.3680.10">
    <property type="entry name" value="TerB-like"/>
    <property type="match status" value="1"/>
</dbReference>
<dbReference type="SUPFAM" id="SSF158682">
    <property type="entry name" value="TerB-like"/>
    <property type="match status" value="1"/>
</dbReference>
<evidence type="ECO:0000313" key="12">
    <source>
        <dbReference type="Proteomes" id="UP000663873"/>
    </source>
</evidence>
<dbReference type="OrthoDB" id="9980183at2759"/>
<name>A0A820D3R8_9BILA</name>
<evidence type="ECO:0000313" key="11">
    <source>
        <dbReference type="EMBL" id="CAF4770743.1"/>
    </source>
</evidence>
<dbReference type="EMBL" id="CAJOBS010001877">
    <property type="protein sequence ID" value="CAF4770743.1"/>
    <property type="molecule type" value="Genomic_DNA"/>
</dbReference>
<dbReference type="EMBL" id="CAJNYV010003568">
    <property type="protein sequence ID" value="CAF3588380.1"/>
    <property type="molecule type" value="Genomic_DNA"/>
</dbReference>
<reference evidence="7" key="1">
    <citation type="submission" date="2021-02" db="EMBL/GenBank/DDBJ databases">
        <authorList>
            <person name="Nowell W R."/>
        </authorList>
    </citation>
    <scope>NUCLEOTIDE SEQUENCE</scope>
</reference>
<comment type="caution">
    <text evidence="7">The sequence shown here is derived from an EMBL/GenBank/DDBJ whole genome shotgun (WGS) entry which is preliminary data.</text>
</comment>
<dbReference type="EMBL" id="CAJNYD010002557">
    <property type="protein sequence ID" value="CAF3428782.1"/>
    <property type="molecule type" value="Genomic_DNA"/>
</dbReference>
<evidence type="ECO:0000313" key="7">
    <source>
        <dbReference type="EMBL" id="CAF4225270.1"/>
    </source>
</evidence>
<dbReference type="AlphaFoldDB" id="A0A820D3R8"/>
<sequence length="178" mass="20126">MPKQSSDQLITPWIYQDYFQYKDRPPKASVTSKYAKALLDVAGADGVLTNAERKWVVGYAAIRGASHDDLEVLKKYEIGSEDSTAIYNNDSKLKSAEHFQAELIYDGFRAAAADGTLKTREIDAISALAQKLGMSDEKFQEILTLYKEEEEHRQKRIELLFPKGYADAIKAIDKHYGR</sequence>
<evidence type="ECO:0000313" key="10">
    <source>
        <dbReference type="EMBL" id="CAF4720374.1"/>
    </source>
</evidence>
<organism evidence="7 12">
    <name type="scientific">Rotaria socialis</name>
    <dbReference type="NCBI Taxonomy" id="392032"/>
    <lineage>
        <taxon>Eukaryota</taxon>
        <taxon>Metazoa</taxon>
        <taxon>Spiralia</taxon>
        <taxon>Gnathifera</taxon>
        <taxon>Rotifera</taxon>
        <taxon>Eurotatoria</taxon>
        <taxon>Bdelloidea</taxon>
        <taxon>Philodinida</taxon>
        <taxon>Philodinidae</taxon>
        <taxon>Rotaria</taxon>
    </lineage>
</organism>
<accession>A0A820D3R8</accession>
<dbReference type="EMBL" id="CAJOBQ010000880">
    <property type="protein sequence ID" value="CAF4429518.1"/>
    <property type="molecule type" value="Genomic_DNA"/>
</dbReference>
<dbReference type="EMBL" id="CAJOBP010000827">
    <property type="protein sequence ID" value="CAF4225270.1"/>
    <property type="molecule type" value="Genomic_DNA"/>
</dbReference>
<dbReference type="Proteomes" id="UP000663851">
    <property type="component" value="Unassembled WGS sequence"/>
</dbReference>
<dbReference type="EMBL" id="CAJNYT010001669">
    <property type="protein sequence ID" value="CAF3423792.1"/>
    <property type="molecule type" value="Genomic_DNA"/>
</dbReference>
<evidence type="ECO:0000313" key="2">
    <source>
        <dbReference type="EMBL" id="CAF3309288.1"/>
    </source>
</evidence>
<dbReference type="Pfam" id="PF05099">
    <property type="entry name" value="TerB"/>
    <property type="match status" value="1"/>
</dbReference>
<evidence type="ECO:0000313" key="4">
    <source>
        <dbReference type="EMBL" id="CAF3428782.1"/>
    </source>
</evidence>
<dbReference type="EMBL" id="CAJNYU010001558">
    <property type="protein sequence ID" value="CAF3447022.1"/>
    <property type="molecule type" value="Genomic_DNA"/>
</dbReference>
<dbReference type="EMBL" id="CAJOBR010003052">
    <property type="protein sequence ID" value="CAF4720374.1"/>
    <property type="molecule type" value="Genomic_DNA"/>
</dbReference>
<gene>
    <name evidence="5" type="ORF">FME351_LOCUS13113</name>
    <name evidence="3" type="ORF">GRG538_LOCUS12016</name>
    <name evidence="8" type="ORF">HFQ381_LOCUS12394</name>
    <name evidence="6" type="ORF">KIK155_LOCUS20313</name>
    <name evidence="4" type="ORF">LUA448_LOCUS20146</name>
    <name evidence="10" type="ORF">QYT958_LOCUS18929</name>
    <name evidence="2" type="ORF">TIS948_LOCUS19126</name>
    <name evidence="11" type="ORF">TOA249_LOCUS21574</name>
    <name evidence="9" type="ORF">TSG867_LOCUS15219</name>
    <name evidence="7" type="ORF">UJA718_LOCUS7986</name>
</gene>
<protein>
    <recommendedName>
        <fullName evidence="1">Co-chaperone DjlA N-terminal domain-containing protein</fullName>
    </recommendedName>
</protein>
<dbReference type="EMBL" id="CAJNXB010003324">
    <property type="protein sequence ID" value="CAF3309288.1"/>
    <property type="molecule type" value="Genomic_DNA"/>
</dbReference>
<dbReference type="Proteomes" id="UP000663873">
    <property type="component" value="Unassembled WGS sequence"/>
</dbReference>
<evidence type="ECO:0000313" key="6">
    <source>
        <dbReference type="EMBL" id="CAF3588380.1"/>
    </source>
</evidence>
<evidence type="ECO:0000259" key="1">
    <source>
        <dbReference type="Pfam" id="PF05099"/>
    </source>
</evidence>
<dbReference type="Proteomes" id="UP000663865">
    <property type="component" value="Unassembled WGS sequence"/>
</dbReference>
<dbReference type="Proteomes" id="UP000663869">
    <property type="component" value="Unassembled WGS sequence"/>
</dbReference>
<dbReference type="Proteomes" id="UP000663833">
    <property type="component" value="Unassembled WGS sequence"/>
</dbReference>
<dbReference type="Proteomes" id="UP000663862">
    <property type="component" value="Unassembled WGS sequence"/>
</dbReference>
<evidence type="ECO:0000313" key="8">
    <source>
        <dbReference type="EMBL" id="CAF4282746.1"/>
    </source>
</evidence>
<keyword evidence="12" id="KW-1185">Reference proteome</keyword>